<keyword evidence="4" id="KW-1185">Reference proteome</keyword>
<dbReference type="Gene3D" id="3.40.1350.10">
    <property type="match status" value="1"/>
</dbReference>
<feature type="transmembrane region" description="Helical" evidence="1">
    <location>
        <begin position="6"/>
        <end position="22"/>
    </location>
</feature>
<proteinExistence type="predicted"/>
<dbReference type="InterPro" id="IPR011856">
    <property type="entry name" value="tRNA_endonuc-like_dom_sf"/>
</dbReference>
<dbReference type="InterPro" id="IPR011335">
    <property type="entry name" value="Restrct_endonuc-II-like"/>
</dbReference>
<feature type="domain" description="Restriction endonuclease type IV Mrr" evidence="2">
    <location>
        <begin position="81"/>
        <end position="187"/>
    </location>
</feature>
<dbReference type="GO" id="GO:0004519">
    <property type="term" value="F:endonuclease activity"/>
    <property type="evidence" value="ECO:0007669"/>
    <property type="project" value="UniProtKB-KW"/>
</dbReference>
<evidence type="ECO:0000256" key="1">
    <source>
        <dbReference type="SAM" id="Phobius"/>
    </source>
</evidence>
<dbReference type="Proteomes" id="UP000830326">
    <property type="component" value="Chromosome"/>
</dbReference>
<keyword evidence="3" id="KW-0540">Nuclease</keyword>
<dbReference type="PANTHER" id="PTHR30015:SF7">
    <property type="entry name" value="TYPE IV METHYL-DIRECTED RESTRICTION ENZYME ECOKMRR"/>
    <property type="match status" value="1"/>
</dbReference>
<evidence type="ECO:0000313" key="3">
    <source>
        <dbReference type="EMBL" id="UOR10553.1"/>
    </source>
</evidence>
<dbReference type="PANTHER" id="PTHR30015">
    <property type="entry name" value="MRR RESTRICTION SYSTEM PROTEIN"/>
    <property type="match status" value="1"/>
</dbReference>
<keyword evidence="1" id="KW-0812">Transmembrane</keyword>
<organism evidence="3 4">
    <name type="scientific">Halobacillus amylolyticus</name>
    <dbReference type="NCBI Taxonomy" id="2932259"/>
    <lineage>
        <taxon>Bacteria</taxon>
        <taxon>Bacillati</taxon>
        <taxon>Bacillota</taxon>
        <taxon>Bacilli</taxon>
        <taxon>Bacillales</taxon>
        <taxon>Bacillaceae</taxon>
        <taxon>Halobacillus</taxon>
    </lineage>
</organism>
<reference evidence="3" key="1">
    <citation type="submission" date="2022-04" db="EMBL/GenBank/DDBJ databases">
        <title>Halobacillus sp. isolated from saltern.</title>
        <authorList>
            <person name="Won M."/>
            <person name="Lee C.-M."/>
            <person name="Woen H.-Y."/>
            <person name="Kwon S.-W."/>
        </authorList>
    </citation>
    <scope>NUCLEOTIDE SEQUENCE</scope>
    <source>
        <strain evidence="3">SSHM10-5</strain>
    </source>
</reference>
<keyword evidence="1" id="KW-0472">Membrane</keyword>
<sequence>MGLIEIAAFVVIAIALVHLWIVRKSHHHQALTIAEQIKEDENIRKTLAMGLYYRFKKKEFEKTGDGKEVAEKYSDLFIKEDPISFERFVANVFEVKFNGTAWVTNPSWDFGVDFDLTVNDEKYLAQVKCYKDDMGYEPIALLHSNVIKEEAAGGYIITTGSFNENARTYARGLKNIELIDGVELVEYWLEGVKEVDEELVGEVSRA</sequence>
<keyword evidence="1" id="KW-1133">Transmembrane helix</keyword>
<dbReference type="RefSeq" id="WP_245029699.1">
    <property type="nucleotide sequence ID" value="NZ_CP095075.1"/>
</dbReference>
<evidence type="ECO:0000313" key="4">
    <source>
        <dbReference type="Proteomes" id="UP000830326"/>
    </source>
</evidence>
<dbReference type="InterPro" id="IPR052906">
    <property type="entry name" value="Type_IV_Methyl-Rstrct_Enzyme"/>
</dbReference>
<accession>A0ABY4H6Q3</accession>
<dbReference type="SUPFAM" id="SSF52980">
    <property type="entry name" value="Restriction endonuclease-like"/>
    <property type="match status" value="1"/>
</dbReference>
<protein>
    <submittedName>
        <fullName evidence="3">Restriction endonuclease</fullName>
    </submittedName>
</protein>
<dbReference type="InterPro" id="IPR007560">
    <property type="entry name" value="Restrct_endonuc_IV_Mrr"/>
</dbReference>
<keyword evidence="3" id="KW-0255">Endonuclease</keyword>
<dbReference type="Pfam" id="PF04471">
    <property type="entry name" value="Mrr_cat"/>
    <property type="match status" value="1"/>
</dbReference>
<dbReference type="EMBL" id="CP095075">
    <property type="protein sequence ID" value="UOR10553.1"/>
    <property type="molecule type" value="Genomic_DNA"/>
</dbReference>
<name>A0ABY4H6Q3_9BACI</name>
<keyword evidence="3" id="KW-0378">Hydrolase</keyword>
<evidence type="ECO:0000259" key="2">
    <source>
        <dbReference type="Pfam" id="PF04471"/>
    </source>
</evidence>
<gene>
    <name evidence="3" type="ORF">MUO15_12800</name>
</gene>